<dbReference type="InterPro" id="IPR029058">
    <property type="entry name" value="AB_hydrolase_fold"/>
</dbReference>
<evidence type="ECO:0000313" key="1">
    <source>
        <dbReference type="EMBL" id="KAK5998057.1"/>
    </source>
</evidence>
<dbReference type="Proteomes" id="UP001338125">
    <property type="component" value="Unassembled WGS sequence"/>
</dbReference>
<gene>
    <name evidence="1" type="ORF">PT974_00428</name>
</gene>
<dbReference type="EMBL" id="JAVFKD010000001">
    <property type="protein sequence ID" value="KAK5998057.1"/>
    <property type="molecule type" value="Genomic_DNA"/>
</dbReference>
<name>A0ABR0T1M6_9HYPO</name>
<proteinExistence type="predicted"/>
<sequence>MAKITPHLHTLGREAALQEILSIGDKEHMRALAIDQKKLTLVSNIAENFRTSLAAYDPIGTVQNLDVFVADPPPHAASGRADWRENKLGKWEDFSRTKVLFHDCPGIHAKMLDDPHVADFAKIFKAAMKRRGV</sequence>
<reference evidence="1 2" key="1">
    <citation type="submission" date="2024-01" db="EMBL/GenBank/DDBJ databases">
        <title>Complete genome of Cladobotryum mycophilum ATHUM6906.</title>
        <authorList>
            <person name="Christinaki A.C."/>
            <person name="Myridakis A.I."/>
            <person name="Kouvelis V.N."/>
        </authorList>
    </citation>
    <scope>NUCLEOTIDE SEQUENCE [LARGE SCALE GENOMIC DNA]</scope>
    <source>
        <strain evidence="1 2">ATHUM6906</strain>
    </source>
</reference>
<comment type="caution">
    <text evidence="1">The sequence shown here is derived from an EMBL/GenBank/DDBJ whole genome shotgun (WGS) entry which is preliminary data.</text>
</comment>
<organism evidence="1 2">
    <name type="scientific">Cladobotryum mycophilum</name>
    <dbReference type="NCBI Taxonomy" id="491253"/>
    <lineage>
        <taxon>Eukaryota</taxon>
        <taxon>Fungi</taxon>
        <taxon>Dikarya</taxon>
        <taxon>Ascomycota</taxon>
        <taxon>Pezizomycotina</taxon>
        <taxon>Sordariomycetes</taxon>
        <taxon>Hypocreomycetidae</taxon>
        <taxon>Hypocreales</taxon>
        <taxon>Hypocreaceae</taxon>
        <taxon>Cladobotryum</taxon>
    </lineage>
</organism>
<accession>A0ABR0T1M6</accession>
<protein>
    <submittedName>
        <fullName evidence="1">Microperfuranone synthase</fullName>
    </submittedName>
</protein>
<dbReference type="Gene3D" id="3.40.50.1820">
    <property type="entry name" value="alpha/beta hydrolase"/>
    <property type="match status" value="1"/>
</dbReference>
<evidence type="ECO:0000313" key="2">
    <source>
        <dbReference type="Proteomes" id="UP001338125"/>
    </source>
</evidence>
<keyword evidence="2" id="KW-1185">Reference proteome</keyword>
<dbReference type="SUPFAM" id="SSF53474">
    <property type="entry name" value="alpha/beta-Hydrolases"/>
    <property type="match status" value="1"/>
</dbReference>